<sequence length="163" mass="18737">MDNFKNATQFFNALNILFYGFMSGGLIFFLVTYLAFQSNQLEASATELVSIFNYIVPFVCIMEFGLAVFLFDLTAKKIPSMDSLKEKLSTYFRGKLIQWALIESGGLFAIAAYFLTGNQMYALWYLSSVMVLAFYRATPSNFYKYAQLSQKEHRVMENNLEIE</sequence>
<name>A0A1I2GEK3_9BACT</name>
<keyword evidence="3" id="KW-1185">Reference proteome</keyword>
<proteinExistence type="predicted"/>
<dbReference type="OrthoDB" id="1151358at2"/>
<dbReference type="AlphaFoldDB" id="A0A1I2GEK3"/>
<protein>
    <submittedName>
        <fullName evidence="2">Uncharacterized protein</fullName>
    </submittedName>
</protein>
<feature type="transmembrane region" description="Helical" evidence="1">
    <location>
        <begin position="51"/>
        <end position="75"/>
    </location>
</feature>
<evidence type="ECO:0000313" key="2">
    <source>
        <dbReference type="EMBL" id="SFF15932.1"/>
    </source>
</evidence>
<reference evidence="2 3" key="1">
    <citation type="submission" date="2016-10" db="EMBL/GenBank/DDBJ databases">
        <authorList>
            <person name="de Groot N.N."/>
        </authorList>
    </citation>
    <scope>NUCLEOTIDE SEQUENCE [LARGE SCALE GENOMIC DNA]</scope>
    <source>
        <strain>GEY</strain>
        <strain evidence="3">DSM 9560</strain>
    </source>
</reference>
<feature type="transmembrane region" description="Helical" evidence="1">
    <location>
        <begin position="12"/>
        <end position="36"/>
    </location>
</feature>
<gene>
    <name evidence="2" type="ORF">SAMN04488541_101821</name>
</gene>
<dbReference type="Proteomes" id="UP000199513">
    <property type="component" value="Unassembled WGS sequence"/>
</dbReference>
<keyword evidence="1" id="KW-1133">Transmembrane helix</keyword>
<organism evidence="2 3">
    <name type="scientific">Thermoflexibacter ruber</name>
    <dbReference type="NCBI Taxonomy" id="1003"/>
    <lineage>
        <taxon>Bacteria</taxon>
        <taxon>Pseudomonadati</taxon>
        <taxon>Bacteroidota</taxon>
        <taxon>Cytophagia</taxon>
        <taxon>Cytophagales</taxon>
        <taxon>Thermoflexibacteraceae</taxon>
        <taxon>Thermoflexibacter</taxon>
    </lineage>
</organism>
<feature type="transmembrane region" description="Helical" evidence="1">
    <location>
        <begin position="96"/>
        <end position="115"/>
    </location>
</feature>
<keyword evidence="1" id="KW-0812">Transmembrane</keyword>
<evidence type="ECO:0000313" key="3">
    <source>
        <dbReference type="Proteomes" id="UP000199513"/>
    </source>
</evidence>
<dbReference type="STRING" id="1003.SAMN04488541_101821"/>
<dbReference type="EMBL" id="FONY01000018">
    <property type="protein sequence ID" value="SFF15932.1"/>
    <property type="molecule type" value="Genomic_DNA"/>
</dbReference>
<feature type="transmembrane region" description="Helical" evidence="1">
    <location>
        <begin position="121"/>
        <end position="138"/>
    </location>
</feature>
<dbReference type="RefSeq" id="WP_091545131.1">
    <property type="nucleotide sequence ID" value="NZ_FONY01000018.1"/>
</dbReference>
<evidence type="ECO:0000256" key="1">
    <source>
        <dbReference type="SAM" id="Phobius"/>
    </source>
</evidence>
<accession>A0A1I2GEK3</accession>
<keyword evidence="1" id="KW-0472">Membrane</keyword>